<evidence type="ECO:0000313" key="7">
    <source>
        <dbReference type="EMBL" id="GAV72598.1"/>
    </source>
</evidence>
<evidence type="ECO:0000256" key="5">
    <source>
        <dbReference type="ARBA" id="ARBA00023242"/>
    </source>
</evidence>
<dbReference type="GO" id="GO:0046983">
    <property type="term" value="F:protein dimerization activity"/>
    <property type="evidence" value="ECO:0007669"/>
    <property type="project" value="InterPro"/>
</dbReference>
<dbReference type="Proteomes" id="UP000187406">
    <property type="component" value="Unassembled WGS sequence"/>
</dbReference>
<keyword evidence="3" id="KW-0238">DNA-binding</keyword>
<keyword evidence="2" id="KW-0805">Transcription regulation</keyword>
<comment type="caution">
    <text evidence="7">The sequence shown here is derived from an EMBL/GenBank/DDBJ whole genome shotgun (WGS) entry which is preliminary data.</text>
</comment>
<name>A0A1Q3BXL3_CEPFO</name>
<dbReference type="FunCoup" id="A0A1Q3BXL3">
    <property type="interactions" value="20"/>
</dbReference>
<evidence type="ECO:0000256" key="4">
    <source>
        <dbReference type="ARBA" id="ARBA00023163"/>
    </source>
</evidence>
<dbReference type="GO" id="GO:0003677">
    <property type="term" value="F:DNA binding"/>
    <property type="evidence" value="ECO:0007669"/>
    <property type="project" value="UniProtKB-KW"/>
</dbReference>
<dbReference type="Pfam" id="PF00319">
    <property type="entry name" value="SRF-TF"/>
    <property type="match status" value="1"/>
</dbReference>
<dbReference type="EMBL" id="BDDD01001022">
    <property type="protein sequence ID" value="GAV72598.1"/>
    <property type="molecule type" value="Genomic_DNA"/>
</dbReference>
<dbReference type="AlphaFoldDB" id="A0A1Q3BXL3"/>
<feature type="non-terminal residue" evidence="7">
    <location>
        <position position="105"/>
    </location>
</feature>
<dbReference type="SUPFAM" id="SSF55455">
    <property type="entry name" value="SRF-like"/>
    <property type="match status" value="1"/>
</dbReference>
<keyword evidence="4" id="KW-0804">Transcription</keyword>
<feature type="domain" description="MADS-box" evidence="6">
    <location>
        <begin position="1"/>
        <end position="44"/>
    </location>
</feature>
<reference evidence="8" key="1">
    <citation type="submission" date="2016-04" db="EMBL/GenBank/DDBJ databases">
        <title>Cephalotus genome sequencing.</title>
        <authorList>
            <person name="Fukushima K."/>
            <person name="Hasebe M."/>
            <person name="Fang X."/>
        </authorList>
    </citation>
    <scope>NUCLEOTIDE SEQUENCE [LARGE SCALE GENOMIC DNA]</scope>
    <source>
        <strain evidence="8">cv. St1</strain>
    </source>
</reference>
<organism evidence="7 8">
    <name type="scientific">Cephalotus follicularis</name>
    <name type="common">Albany pitcher plant</name>
    <dbReference type="NCBI Taxonomy" id="3775"/>
    <lineage>
        <taxon>Eukaryota</taxon>
        <taxon>Viridiplantae</taxon>
        <taxon>Streptophyta</taxon>
        <taxon>Embryophyta</taxon>
        <taxon>Tracheophyta</taxon>
        <taxon>Spermatophyta</taxon>
        <taxon>Magnoliopsida</taxon>
        <taxon>eudicotyledons</taxon>
        <taxon>Gunneridae</taxon>
        <taxon>Pentapetalae</taxon>
        <taxon>rosids</taxon>
        <taxon>fabids</taxon>
        <taxon>Oxalidales</taxon>
        <taxon>Cephalotaceae</taxon>
        <taxon>Cephalotus</taxon>
    </lineage>
</organism>
<dbReference type="InterPro" id="IPR002100">
    <property type="entry name" value="TF_MADSbox"/>
</dbReference>
<dbReference type="GO" id="GO:0005634">
    <property type="term" value="C:nucleus"/>
    <property type="evidence" value="ECO:0007669"/>
    <property type="project" value="UniProtKB-SubCell"/>
</dbReference>
<comment type="subcellular location">
    <subcellularLocation>
        <location evidence="1">Nucleus</location>
    </subcellularLocation>
</comment>
<evidence type="ECO:0000259" key="6">
    <source>
        <dbReference type="PROSITE" id="PS50066"/>
    </source>
</evidence>
<gene>
    <name evidence="7" type="ORF">CFOL_v3_16086</name>
</gene>
<evidence type="ECO:0000256" key="2">
    <source>
        <dbReference type="ARBA" id="ARBA00023015"/>
    </source>
</evidence>
<feature type="non-terminal residue" evidence="7">
    <location>
        <position position="1"/>
    </location>
</feature>
<keyword evidence="8" id="KW-1185">Reference proteome</keyword>
<dbReference type="InterPro" id="IPR036879">
    <property type="entry name" value="TF_MADSbox_sf"/>
</dbReference>
<evidence type="ECO:0000256" key="3">
    <source>
        <dbReference type="ARBA" id="ARBA00023125"/>
    </source>
</evidence>
<dbReference type="Gene3D" id="3.40.1810.10">
    <property type="entry name" value="Transcription factor, MADS-box"/>
    <property type="match status" value="1"/>
</dbReference>
<sequence>RRVVKKKVETKGQLSITFGKRCKDLFIEASELSLLYDVKLVILVEPINKKKRKRKELYSLEHPSFDAVYEGFLNGVVPPDVDVKMKNIMMPLYEECKLMERKMGT</sequence>
<dbReference type="PROSITE" id="PS50066">
    <property type="entry name" value="MADS_BOX_2"/>
    <property type="match status" value="1"/>
</dbReference>
<dbReference type="OrthoDB" id="852113at2759"/>
<protein>
    <recommendedName>
        <fullName evidence="6">MADS-box domain-containing protein</fullName>
    </recommendedName>
</protein>
<dbReference type="InParanoid" id="A0A1Q3BXL3"/>
<evidence type="ECO:0000313" key="8">
    <source>
        <dbReference type="Proteomes" id="UP000187406"/>
    </source>
</evidence>
<proteinExistence type="predicted"/>
<accession>A0A1Q3BXL3</accession>
<keyword evidence="5" id="KW-0539">Nucleus</keyword>
<evidence type="ECO:0000256" key="1">
    <source>
        <dbReference type="ARBA" id="ARBA00004123"/>
    </source>
</evidence>